<evidence type="ECO:0000256" key="6">
    <source>
        <dbReference type="ARBA" id="ARBA00022840"/>
    </source>
</evidence>
<evidence type="ECO:0000256" key="4">
    <source>
        <dbReference type="ARBA" id="ARBA00022692"/>
    </source>
</evidence>
<keyword evidence="4 9" id="KW-0812">Transmembrane</keyword>
<dbReference type="InterPro" id="IPR039421">
    <property type="entry name" value="Type_1_exporter"/>
</dbReference>
<dbReference type="PANTHER" id="PTHR43394">
    <property type="entry name" value="ATP-DEPENDENT PERMEASE MDL1, MITOCHONDRIAL"/>
    <property type="match status" value="1"/>
</dbReference>
<keyword evidence="13" id="KW-1185">Reference proteome</keyword>
<dbReference type="GO" id="GO:0016887">
    <property type="term" value="F:ATP hydrolysis activity"/>
    <property type="evidence" value="ECO:0007669"/>
    <property type="project" value="InterPro"/>
</dbReference>
<proteinExistence type="predicted"/>
<dbReference type="InterPro" id="IPR003593">
    <property type="entry name" value="AAA+_ATPase"/>
</dbReference>
<dbReference type="Pfam" id="PF00005">
    <property type="entry name" value="ABC_tran"/>
    <property type="match status" value="1"/>
</dbReference>
<dbReference type="OrthoDB" id="9762778at2"/>
<feature type="transmembrane region" description="Helical" evidence="9">
    <location>
        <begin position="73"/>
        <end position="100"/>
    </location>
</feature>
<dbReference type="GO" id="GO:0005886">
    <property type="term" value="C:plasma membrane"/>
    <property type="evidence" value="ECO:0007669"/>
    <property type="project" value="UniProtKB-SubCell"/>
</dbReference>
<dbReference type="SUPFAM" id="SSF90123">
    <property type="entry name" value="ABC transporter transmembrane region"/>
    <property type="match status" value="1"/>
</dbReference>
<evidence type="ECO:0000256" key="5">
    <source>
        <dbReference type="ARBA" id="ARBA00022741"/>
    </source>
</evidence>
<evidence type="ECO:0000256" key="8">
    <source>
        <dbReference type="ARBA" id="ARBA00023136"/>
    </source>
</evidence>
<feature type="transmembrane region" description="Helical" evidence="9">
    <location>
        <begin position="142"/>
        <end position="162"/>
    </location>
</feature>
<feature type="domain" description="ABC transmembrane type-1" evidence="11">
    <location>
        <begin position="34"/>
        <end position="318"/>
    </location>
</feature>
<evidence type="ECO:0000313" key="13">
    <source>
        <dbReference type="Proteomes" id="UP000236311"/>
    </source>
</evidence>
<dbReference type="Gene3D" id="3.40.50.300">
    <property type="entry name" value="P-loop containing nucleotide triphosphate hydrolases"/>
    <property type="match status" value="1"/>
</dbReference>
<protein>
    <submittedName>
        <fullName evidence="12">Putative ABC transporter ATP-binding protein</fullName>
    </submittedName>
</protein>
<feature type="transmembrane region" description="Helical" evidence="9">
    <location>
        <begin position="30"/>
        <end position="53"/>
    </location>
</feature>
<feature type="domain" description="ABC transporter" evidence="10">
    <location>
        <begin position="352"/>
        <end position="586"/>
    </location>
</feature>
<dbReference type="InterPro" id="IPR011527">
    <property type="entry name" value="ABC1_TM_dom"/>
</dbReference>
<evidence type="ECO:0000313" key="12">
    <source>
        <dbReference type="EMBL" id="SOY29124.1"/>
    </source>
</evidence>
<dbReference type="CDD" id="cd03254">
    <property type="entry name" value="ABCC_Glucan_exporter_like"/>
    <property type="match status" value="1"/>
</dbReference>
<evidence type="ECO:0000256" key="1">
    <source>
        <dbReference type="ARBA" id="ARBA00004651"/>
    </source>
</evidence>
<dbReference type="CDD" id="cd18547">
    <property type="entry name" value="ABC_6TM_Tm288_like"/>
    <property type="match status" value="1"/>
</dbReference>
<accession>A0A2K4ZF93</accession>
<gene>
    <name evidence="12" type="ORF">AMURIS_01839</name>
</gene>
<keyword evidence="5" id="KW-0547">Nucleotide-binding</keyword>
<dbReference type="InterPro" id="IPR027417">
    <property type="entry name" value="P-loop_NTPase"/>
</dbReference>
<reference evidence="12 13" key="1">
    <citation type="submission" date="2018-01" db="EMBL/GenBank/DDBJ databases">
        <authorList>
            <person name="Gaut B.S."/>
            <person name="Morton B.R."/>
            <person name="Clegg M.T."/>
            <person name="Duvall M.R."/>
        </authorList>
    </citation>
    <scope>NUCLEOTIDE SEQUENCE [LARGE SCALE GENOMIC DNA]</scope>
    <source>
        <strain evidence="12">GP69</strain>
    </source>
</reference>
<name>A0A2K4ZF93_9FIRM</name>
<keyword evidence="7 9" id="KW-1133">Transmembrane helix</keyword>
<organism evidence="12 13">
    <name type="scientific">Acetatifactor muris</name>
    <dbReference type="NCBI Taxonomy" id="879566"/>
    <lineage>
        <taxon>Bacteria</taxon>
        <taxon>Bacillati</taxon>
        <taxon>Bacillota</taxon>
        <taxon>Clostridia</taxon>
        <taxon>Lachnospirales</taxon>
        <taxon>Lachnospiraceae</taxon>
        <taxon>Acetatifactor</taxon>
    </lineage>
</organism>
<dbReference type="GO" id="GO:0015421">
    <property type="term" value="F:ABC-type oligopeptide transporter activity"/>
    <property type="evidence" value="ECO:0007669"/>
    <property type="project" value="TreeGrafter"/>
</dbReference>
<dbReference type="InterPro" id="IPR003439">
    <property type="entry name" value="ABC_transporter-like_ATP-bd"/>
</dbReference>
<dbReference type="GO" id="GO:0005524">
    <property type="term" value="F:ATP binding"/>
    <property type="evidence" value="ECO:0007669"/>
    <property type="project" value="UniProtKB-KW"/>
</dbReference>
<feature type="transmembrane region" description="Helical" evidence="9">
    <location>
        <begin position="168"/>
        <end position="190"/>
    </location>
</feature>
<dbReference type="InterPro" id="IPR017871">
    <property type="entry name" value="ABC_transporter-like_CS"/>
</dbReference>
<evidence type="ECO:0000259" key="11">
    <source>
        <dbReference type="PROSITE" id="PS50929"/>
    </source>
</evidence>
<dbReference type="PROSITE" id="PS50893">
    <property type="entry name" value="ABC_TRANSPORTER_2"/>
    <property type="match status" value="1"/>
</dbReference>
<dbReference type="FunFam" id="1.20.1560.10:FF:000011">
    <property type="entry name" value="Multidrug ABC transporter ATP-binding protein"/>
    <property type="match status" value="1"/>
</dbReference>
<dbReference type="Proteomes" id="UP000236311">
    <property type="component" value="Unassembled WGS sequence"/>
</dbReference>
<dbReference type="EMBL" id="OFSM01000008">
    <property type="protein sequence ID" value="SOY29124.1"/>
    <property type="molecule type" value="Genomic_DNA"/>
</dbReference>
<dbReference type="Gene3D" id="1.20.1560.10">
    <property type="entry name" value="ABC transporter type 1, transmembrane domain"/>
    <property type="match status" value="1"/>
</dbReference>
<dbReference type="SMART" id="SM00382">
    <property type="entry name" value="AAA"/>
    <property type="match status" value="1"/>
</dbReference>
<keyword evidence="2" id="KW-0813">Transport</keyword>
<evidence type="ECO:0000256" key="3">
    <source>
        <dbReference type="ARBA" id="ARBA00022475"/>
    </source>
</evidence>
<evidence type="ECO:0000259" key="10">
    <source>
        <dbReference type="PROSITE" id="PS50893"/>
    </source>
</evidence>
<dbReference type="PROSITE" id="PS50929">
    <property type="entry name" value="ABC_TM1F"/>
    <property type="match status" value="1"/>
</dbReference>
<evidence type="ECO:0000256" key="7">
    <source>
        <dbReference type="ARBA" id="ARBA00022989"/>
    </source>
</evidence>
<keyword evidence="8 9" id="KW-0472">Membrane</keyword>
<keyword evidence="3" id="KW-1003">Cell membrane</keyword>
<evidence type="ECO:0000256" key="2">
    <source>
        <dbReference type="ARBA" id="ARBA00022448"/>
    </source>
</evidence>
<evidence type="ECO:0000256" key="9">
    <source>
        <dbReference type="SAM" id="Phobius"/>
    </source>
</evidence>
<sequence length="589" mass="65457">MAARDSIRKKPKDTRGTFIRLIAYIGRYKWILMLVFALCFTSNVLALLGPSLAGSAINEAAAGAGKVNFDRVFYFAFRMLFCYVVSSLITISINIIMMCVSKGIAKGMRKDVFDKLMRMPVGYFDRNQAGDIISRVSYDIDVVSTCLATDVVQILTSLVTVIGSFSMMLYISPILAVVVAVTIPAAVIYVTNIRKITQPRYVKRSQNYGIMNGFVEEMFSGQKTIMAYAYENRVAENFDRVNQNAADAYYNADYYGMTMGPTVNSINNLGLTLIAVFGSFLYMGGRISLGQISSFVLYSRKFSGPINEIANITNELYSALAAAERVFGLLDEEEEPKDRERAEELDDVKGNVALENVSFGYEKAKIIIHNLNLNADAGKLVAIVGPTGAGKTTIINLLMRFYDVDEGSILVEGKDSRDYTRKSLRAAYAMVLQDTWVFKGTIFDNIAYGKEGATMKEVVAAAKAAHIHSFIMRLPQGYETVISEDGGNISKGQKQLLTIARAMLYDAKMLILDEATSNVDTSTERRIQKAMRELMKDKTCFVIAHRLSTIQHADNILVVDHGDVVEQGNHESLMAQKGFYYKLYASQFE</sequence>
<dbReference type="PROSITE" id="PS00211">
    <property type="entry name" value="ABC_TRANSPORTER_1"/>
    <property type="match status" value="1"/>
</dbReference>
<dbReference type="RefSeq" id="WP_103239237.1">
    <property type="nucleotide sequence ID" value="NZ_CANRXC010000002.1"/>
</dbReference>
<comment type="subcellular location">
    <subcellularLocation>
        <location evidence="1">Cell membrane</location>
        <topology evidence="1">Multi-pass membrane protein</topology>
    </subcellularLocation>
</comment>
<dbReference type="FunFam" id="3.40.50.300:FF:000287">
    <property type="entry name" value="Multidrug ABC transporter ATP-binding protein"/>
    <property type="match status" value="1"/>
</dbReference>
<keyword evidence="6 12" id="KW-0067">ATP-binding</keyword>
<dbReference type="AlphaFoldDB" id="A0A2K4ZF93"/>
<dbReference type="InterPro" id="IPR036640">
    <property type="entry name" value="ABC1_TM_sf"/>
</dbReference>
<dbReference type="Pfam" id="PF00664">
    <property type="entry name" value="ABC_membrane"/>
    <property type="match status" value="1"/>
</dbReference>
<feature type="transmembrane region" description="Helical" evidence="9">
    <location>
        <begin position="266"/>
        <end position="285"/>
    </location>
</feature>
<dbReference type="SUPFAM" id="SSF52540">
    <property type="entry name" value="P-loop containing nucleoside triphosphate hydrolases"/>
    <property type="match status" value="1"/>
</dbReference>
<dbReference type="PANTHER" id="PTHR43394:SF1">
    <property type="entry name" value="ATP-BINDING CASSETTE SUB-FAMILY B MEMBER 10, MITOCHONDRIAL"/>
    <property type="match status" value="1"/>
</dbReference>